<dbReference type="Proteomes" id="UP000317839">
    <property type="component" value="Unassembled WGS sequence"/>
</dbReference>
<dbReference type="EMBL" id="VIKR01000001">
    <property type="protein sequence ID" value="TQV77416.1"/>
    <property type="molecule type" value="Genomic_DNA"/>
</dbReference>
<reference evidence="2 3" key="1">
    <citation type="submission" date="2019-06" db="EMBL/GenBank/DDBJ databases">
        <title>Draft genome of Aliikangiella marina GYP-15.</title>
        <authorList>
            <person name="Wang G."/>
        </authorList>
    </citation>
    <scope>NUCLEOTIDE SEQUENCE [LARGE SCALE GENOMIC DNA]</scope>
    <source>
        <strain evidence="2 3">GYP-15</strain>
    </source>
</reference>
<keyword evidence="1" id="KW-1133">Transmembrane helix</keyword>
<comment type="caution">
    <text evidence="2">The sequence shown here is derived from an EMBL/GenBank/DDBJ whole genome shotgun (WGS) entry which is preliminary data.</text>
</comment>
<proteinExistence type="predicted"/>
<feature type="transmembrane region" description="Helical" evidence="1">
    <location>
        <begin position="7"/>
        <end position="25"/>
    </location>
</feature>
<evidence type="ECO:0000313" key="2">
    <source>
        <dbReference type="EMBL" id="TQV77416.1"/>
    </source>
</evidence>
<sequence length="69" mass="7579">MKNKIQFIYSQFTALVMVAIGFITAEHNPGSWMLFALGGAISILAFSQIKSRKKSDVMAIKNAKTQASQ</sequence>
<keyword evidence="1" id="KW-0812">Transmembrane</keyword>
<evidence type="ECO:0000256" key="1">
    <source>
        <dbReference type="SAM" id="Phobius"/>
    </source>
</evidence>
<organism evidence="2 3">
    <name type="scientific">Aliikangiella marina</name>
    <dbReference type="NCBI Taxonomy" id="1712262"/>
    <lineage>
        <taxon>Bacteria</taxon>
        <taxon>Pseudomonadati</taxon>
        <taxon>Pseudomonadota</taxon>
        <taxon>Gammaproteobacteria</taxon>
        <taxon>Oceanospirillales</taxon>
        <taxon>Pleioneaceae</taxon>
        <taxon>Aliikangiella</taxon>
    </lineage>
</organism>
<gene>
    <name evidence="2" type="ORF">FLL45_05590</name>
</gene>
<name>A0A545TJQ5_9GAMM</name>
<evidence type="ECO:0000313" key="3">
    <source>
        <dbReference type="Proteomes" id="UP000317839"/>
    </source>
</evidence>
<accession>A0A545TJQ5</accession>
<dbReference type="AlphaFoldDB" id="A0A545TJQ5"/>
<dbReference type="RefSeq" id="WP_142940988.1">
    <property type="nucleotide sequence ID" value="NZ_VIKR01000001.1"/>
</dbReference>
<keyword evidence="1" id="KW-0472">Membrane</keyword>
<protein>
    <submittedName>
        <fullName evidence="2">Uncharacterized protein</fullName>
    </submittedName>
</protein>
<feature type="transmembrane region" description="Helical" evidence="1">
    <location>
        <begin position="31"/>
        <end position="49"/>
    </location>
</feature>
<keyword evidence="3" id="KW-1185">Reference proteome</keyword>